<dbReference type="InterPro" id="IPR036770">
    <property type="entry name" value="Ankyrin_rpt-contain_sf"/>
</dbReference>
<proteinExistence type="predicted"/>
<dbReference type="PROSITE" id="PS50297">
    <property type="entry name" value="ANK_REP_REGION"/>
    <property type="match status" value="1"/>
</dbReference>
<evidence type="ECO:0000256" key="1">
    <source>
        <dbReference type="ARBA" id="ARBA00022737"/>
    </source>
</evidence>
<evidence type="ECO:0000313" key="6">
    <source>
        <dbReference type="Proteomes" id="UP001140453"/>
    </source>
</evidence>
<keyword evidence="1" id="KW-0677">Repeat</keyword>
<dbReference type="PANTHER" id="PTHR24171">
    <property type="entry name" value="ANKYRIN REPEAT DOMAIN-CONTAINING PROTEIN 39-RELATED"/>
    <property type="match status" value="1"/>
</dbReference>
<gene>
    <name evidence="5" type="ORF">N0V93_003383</name>
</gene>
<protein>
    <recommendedName>
        <fullName evidence="7">Ankyrin</fullName>
    </recommendedName>
</protein>
<dbReference type="InterPro" id="IPR002110">
    <property type="entry name" value="Ankyrin_rpt"/>
</dbReference>
<feature type="compositionally biased region" description="Basic and acidic residues" evidence="4">
    <location>
        <begin position="146"/>
        <end position="160"/>
    </location>
</feature>
<feature type="region of interest" description="Disordered" evidence="4">
    <location>
        <begin position="134"/>
        <end position="160"/>
    </location>
</feature>
<dbReference type="AlphaFoldDB" id="A0A9W9CZ33"/>
<organism evidence="5 6">
    <name type="scientific">Gnomoniopsis smithogilvyi</name>
    <dbReference type="NCBI Taxonomy" id="1191159"/>
    <lineage>
        <taxon>Eukaryota</taxon>
        <taxon>Fungi</taxon>
        <taxon>Dikarya</taxon>
        <taxon>Ascomycota</taxon>
        <taxon>Pezizomycotina</taxon>
        <taxon>Sordariomycetes</taxon>
        <taxon>Sordariomycetidae</taxon>
        <taxon>Diaporthales</taxon>
        <taxon>Gnomoniaceae</taxon>
        <taxon>Gnomoniopsis</taxon>
    </lineage>
</organism>
<sequence>MSNSQLTSATAFSPSLEAIKLAAQMYNAAREGNKNVLEKAVLEGMPPNLTNEKGDTLLMLAAYYGHADLVKFLIEHGADPNRLNDKRQSPLAGAVFKKLDDVVQVLLDGGADPDYGTPSAMQCVTMFKNEKWTEKFENAPGRGKAKSPEEQEERAPERMK</sequence>
<dbReference type="Proteomes" id="UP001140453">
    <property type="component" value="Unassembled WGS sequence"/>
</dbReference>
<name>A0A9W9CZ33_9PEZI</name>
<evidence type="ECO:0008006" key="7">
    <source>
        <dbReference type="Google" id="ProtNLM"/>
    </source>
</evidence>
<dbReference type="EMBL" id="JAPEVB010000002">
    <property type="protein sequence ID" value="KAJ4394166.1"/>
    <property type="molecule type" value="Genomic_DNA"/>
</dbReference>
<reference evidence="5" key="1">
    <citation type="submission" date="2022-10" db="EMBL/GenBank/DDBJ databases">
        <title>Tapping the CABI collections for fungal endophytes: first genome assemblies for Collariella, Neodidymelliopsis, Ascochyta clinopodiicola, Didymella pomorum, Didymosphaeria variabile, Neocosmospora piperis and Neocucurbitaria cava.</title>
        <authorList>
            <person name="Hill R."/>
        </authorList>
    </citation>
    <scope>NUCLEOTIDE SEQUENCE</scope>
    <source>
        <strain evidence="5">IMI 355082</strain>
    </source>
</reference>
<accession>A0A9W9CZ33</accession>
<dbReference type="OrthoDB" id="366390at2759"/>
<evidence type="ECO:0000256" key="2">
    <source>
        <dbReference type="ARBA" id="ARBA00023043"/>
    </source>
</evidence>
<dbReference type="PROSITE" id="PS50088">
    <property type="entry name" value="ANK_REPEAT"/>
    <property type="match status" value="1"/>
</dbReference>
<dbReference type="Gene3D" id="1.25.40.20">
    <property type="entry name" value="Ankyrin repeat-containing domain"/>
    <property type="match status" value="1"/>
</dbReference>
<comment type="caution">
    <text evidence="5">The sequence shown here is derived from an EMBL/GenBank/DDBJ whole genome shotgun (WGS) entry which is preliminary data.</text>
</comment>
<keyword evidence="2 3" id="KW-0040">ANK repeat</keyword>
<feature type="repeat" description="ANK" evidence="3">
    <location>
        <begin position="53"/>
        <end position="85"/>
    </location>
</feature>
<evidence type="ECO:0000313" key="5">
    <source>
        <dbReference type="EMBL" id="KAJ4394166.1"/>
    </source>
</evidence>
<dbReference type="SUPFAM" id="SSF48403">
    <property type="entry name" value="Ankyrin repeat"/>
    <property type="match status" value="1"/>
</dbReference>
<dbReference type="Pfam" id="PF12796">
    <property type="entry name" value="Ank_2"/>
    <property type="match status" value="1"/>
</dbReference>
<evidence type="ECO:0000256" key="3">
    <source>
        <dbReference type="PROSITE-ProRule" id="PRU00023"/>
    </source>
</evidence>
<evidence type="ECO:0000256" key="4">
    <source>
        <dbReference type="SAM" id="MobiDB-lite"/>
    </source>
</evidence>
<keyword evidence="6" id="KW-1185">Reference proteome</keyword>
<dbReference type="SMART" id="SM00248">
    <property type="entry name" value="ANK"/>
    <property type="match status" value="2"/>
</dbReference>